<dbReference type="EMBL" id="JACRSR010000002">
    <property type="protein sequence ID" value="MBC8531659.1"/>
    <property type="molecule type" value="Genomic_DNA"/>
</dbReference>
<feature type="transmembrane region" description="Helical" evidence="1">
    <location>
        <begin position="161"/>
        <end position="183"/>
    </location>
</feature>
<evidence type="ECO:0000313" key="2">
    <source>
        <dbReference type="EMBL" id="MBC8531659.1"/>
    </source>
</evidence>
<keyword evidence="1" id="KW-0812">Transmembrane</keyword>
<feature type="transmembrane region" description="Helical" evidence="1">
    <location>
        <begin position="23"/>
        <end position="42"/>
    </location>
</feature>
<keyword evidence="3" id="KW-1185">Reference proteome</keyword>
<protein>
    <submittedName>
        <fullName evidence="2">Uncharacterized protein</fullName>
    </submittedName>
</protein>
<feature type="transmembrane region" description="Helical" evidence="1">
    <location>
        <begin position="203"/>
        <end position="224"/>
    </location>
</feature>
<reference evidence="2" key="1">
    <citation type="submission" date="2020-08" db="EMBL/GenBank/DDBJ databases">
        <title>Genome public.</title>
        <authorList>
            <person name="Liu C."/>
            <person name="Sun Q."/>
        </authorList>
    </citation>
    <scope>NUCLEOTIDE SEQUENCE</scope>
    <source>
        <strain evidence="2">NSJ-53</strain>
    </source>
</reference>
<evidence type="ECO:0000313" key="3">
    <source>
        <dbReference type="Proteomes" id="UP000623172"/>
    </source>
</evidence>
<comment type="caution">
    <text evidence="2">The sequence shown here is derived from an EMBL/GenBank/DDBJ whole genome shotgun (WGS) entry which is preliminary data.</text>
</comment>
<sequence length="242" mass="27123">MFAGFCLLFYFLGTREEIVGLVQFLRTIGYAAGIAGMTELLWRHIREEDRKGWFVDGLGANAIPSVLLVLGIMCCAVIGFAVFYVLAYALGFSNTNVVEQFFSSNLSVYLVILLTMFIVPALIVSPLSMAFPSRIHRGKRSNSIVKSFAIAKKQYWRQAALLLPLTVWAAFMPVLNSALTLFLTRQVEQGPVFWTYWGLSTGFDIVIMGVALPFIISWLTLCYAGHFQPEELKSPKKVKRSK</sequence>
<keyword evidence="1" id="KW-1133">Transmembrane helix</keyword>
<keyword evidence="1" id="KW-0472">Membrane</keyword>
<name>A0A926D6C5_9FIRM</name>
<evidence type="ECO:0000256" key="1">
    <source>
        <dbReference type="SAM" id="Phobius"/>
    </source>
</evidence>
<dbReference type="AlphaFoldDB" id="A0A926D6C5"/>
<gene>
    <name evidence="2" type="ORF">H8696_07320</name>
</gene>
<feature type="transmembrane region" description="Helical" evidence="1">
    <location>
        <begin position="63"/>
        <end position="86"/>
    </location>
</feature>
<proteinExistence type="predicted"/>
<feature type="transmembrane region" description="Helical" evidence="1">
    <location>
        <begin position="106"/>
        <end position="131"/>
    </location>
</feature>
<accession>A0A926D6C5</accession>
<organism evidence="2 3">
    <name type="scientific">Gehongia tenuis</name>
    <dbReference type="NCBI Taxonomy" id="2763655"/>
    <lineage>
        <taxon>Bacteria</taxon>
        <taxon>Bacillati</taxon>
        <taxon>Bacillota</taxon>
        <taxon>Clostridia</taxon>
        <taxon>Christensenellales</taxon>
        <taxon>Christensenellaceae</taxon>
        <taxon>Gehongia</taxon>
    </lineage>
</organism>
<dbReference type="RefSeq" id="WP_249316269.1">
    <property type="nucleotide sequence ID" value="NZ_JACRSR010000002.1"/>
</dbReference>
<dbReference type="Proteomes" id="UP000623172">
    <property type="component" value="Unassembled WGS sequence"/>
</dbReference>